<sequence length="207" mass="23819">MLRKKIHETSIGVKIFDTTLDSIRLLNKPTFENGHSVVMDAVQLYNMYFGSNVVTISITASDFVFKLYQGQYYKAISSLPFIALPSIIQYSLKNTDNKYIGPILSLGFGASFLAYSFYNTLNNAYSLYQEIFNNNDVNPLKIDYENNINYTSEIISKSYDDVSYDCCIEKNNNTNSDCYNNRETMIYNIEIELNGKINIFNIIEQDF</sequence>
<keyword evidence="1" id="KW-0812">Transmembrane</keyword>
<evidence type="ECO:0000313" key="3">
    <source>
        <dbReference type="Proteomes" id="UP000033358"/>
    </source>
</evidence>
<organism evidence="2 3">
    <name type="scientific">Candidatus Arcanibacter lacustris</name>
    <dbReference type="NCBI Taxonomy" id="1607817"/>
    <lineage>
        <taxon>Bacteria</taxon>
        <taxon>Pseudomonadati</taxon>
        <taxon>Pseudomonadota</taxon>
        <taxon>Alphaproteobacteria</taxon>
        <taxon>Rickettsiales</taxon>
        <taxon>Candidatus Arcanibacter</taxon>
    </lineage>
</organism>
<comment type="caution">
    <text evidence="2">The sequence shown here is derived from an EMBL/GenBank/DDBJ whole genome shotgun (WGS) entry which is preliminary data.</text>
</comment>
<name>A0A0F5MNF6_9RICK</name>
<protein>
    <submittedName>
        <fullName evidence="2">Uncharacterized protein</fullName>
    </submittedName>
</protein>
<gene>
    <name evidence="2" type="ORF">SZ25_00599</name>
</gene>
<keyword evidence="1" id="KW-1133">Transmembrane helix</keyword>
<evidence type="ECO:0000256" key="1">
    <source>
        <dbReference type="SAM" id="Phobius"/>
    </source>
</evidence>
<dbReference type="Proteomes" id="UP000033358">
    <property type="component" value="Unassembled WGS sequence"/>
</dbReference>
<accession>A0A0F5MNF6</accession>
<feature type="transmembrane region" description="Helical" evidence="1">
    <location>
        <begin position="98"/>
        <end position="118"/>
    </location>
</feature>
<reference evidence="2 3" key="1">
    <citation type="submission" date="2015-02" db="EMBL/GenBank/DDBJ databases">
        <title>Single cell genomics of a rare environmental alphaproteobacterium provides unique insights into Rickettsiaceae evolution.</title>
        <authorList>
            <person name="Martijn J."/>
            <person name="Schulz F."/>
            <person name="Zaremba-Niedzwiedzka K."/>
            <person name="Viklund J."/>
            <person name="Stepanauskas R."/>
            <person name="Andersson S.G.E."/>
            <person name="Horn M."/>
            <person name="Guy L."/>
            <person name="Ettema T.J.G."/>
        </authorList>
    </citation>
    <scope>NUCLEOTIDE SEQUENCE [LARGE SCALE GENOMIC DNA]</scope>
    <source>
        <strain evidence="2 3">SCGC AAA041-L04</strain>
    </source>
</reference>
<feature type="transmembrane region" description="Helical" evidence="1">
    <location>
        <begin position="45"/>
        <end position="65"/>
    </location>
</feature>
<evidence type="ECO:0000313" key="2">
    <source>
        <dbReference type="EMBL" id="KKB96310.1"/>
    </source>
</evidence>
<dbReference type="EMBL" id="JYHA01000092">
    <property type="protein sequence ID" value="KKB96310.1"/>
    <property type="molecule type" value="Genomic_DNA"/>
</dbReference>
<proteinExistence type="predicted"/>
<keyword evidence="1" id="KW-0472">Membrane</keyword>
<keyword evidence="3" id="KW-1185">Reference proteome</keyword>
<dbReference type="AlphaFoldDB" id="A0A0F5MNF6"/>